<dbReference type="FunFam" id="3.40.50.11540:FF:000001">
    <property type="entry name" value="NADH dehydrogenase [ubiquinone] flavoprotein 1, mitochondrial"/>
    <property type="match status" value="1"/>
</dbReference>
<feature type="domain" description="4Fe-4S ferredoxin-type" evidence="6">
    <location>
        <begin position="595"/>
        <end position="624"/>
    </location>
</feature>
<name>A0A6N7IQZ9_9FIRM</name>
<protein>
    <submittedName>
        <fullName evidence="7">NADH-quinone oxidoreductase subunit F</fullName>
    </submittedName>
</protein>
<sequence>MNISKEIVTENFAALQVKATALWQSLHEKPLVLVGTATCGRAAGALEIVMVFREELKKSGIDAHLMEVGCMGHCYAEPLVVIYNQGFPPICYGYVTEGIAARLVQDYLAGGDPCLEFALAALEPNDMVPTLADFPRGLVEKPIILEKCGLIDPENIHHYLALGGYGALARALVKGPEWIVEEIKSAGLRGRGGAGFPTGRKWETCRLAPGGEKYVICNADEGDPGAFMDRTILESNPHQVLEGLLIAARAVGARQGYFYIRAEYPLAVDRVRRALHQAREAGLLGRNILGSGFDCEVDVFQGSGAFVCGEETALIASMEGEPGLPRHRPPFPATAGLWGRPTVIDNVKTLAYVPHIVEKGAGWFRETGTAGSPGTAVFALAGKVVNTGLAEVPMGTTLRELVYDVGSGIPKGKAFKAVQIGGPSGGCLPESALDLPIDFDSLSRAGAMMGSGGMVILDQDDCMVEVARFFLDFTQKESCGKCTMCRLGTRQMLEILEGITKGRGRPEDIDLLLELAEDVKAGSLCGLGKTAPNPVLSTIRYFREEYEAHIKEGRCPALMCPELIAYYILPEKCERSCDACVGSCPVEAIYSNEDRIKVINQEKCVKCNSCMEACPPQYRAVVKLSPPGLVAEREKGGAAGTGT</sequence>
<accession>A0A6N7IQZ9</accession>
<evidence type="ECO:0000256" key="4">
    <source>
        <dbReference type="ARBA" id="ARBA00023004"/>
    </source>
</evidence>
<dbReference type="SMART" id="SM00928">
    <property type="entry name" value="NADH_4Fe-4S"/>
    <property type="match status" value="1"/>
</dbReference>
<dbReference type="InterPro" id="IPR036249">
    <property type="entry name" value="Thioredoxin-like_sf"/>
</dbReference>
<dbReference type="InterPro" id="IPR011538">
    <property type="entry name" value="Nuo51_FMN-bd"/>
</dbReference>
<evidence type="ECO:0000313" key="7">
    <source>
        <dbReference type="EMBL" id="MQL51947.1"/>
    </source>
</evidence>
<dbReference type="CDD" id="cd02980">
    <property type="entry name" value="TRX_Fd_family"/>
    <property type="match status" value="1"/>
</dbReference>
<dbReference type="SUPFAM" id="SSF142019">
    <property type="entry name" value="Nqo1 FMN-binding domain-like"/>
    <property type="match status" value="1"/>
</dbReference>
<dbReference type="Gene3D" id="6.10.250.1450">
    <property type="match status" value="1"/>
</dbReference>
<dbReference type="Proteomes" id="UP000441717">
    <property type="component" value="Unassembled WGS sequence"/>
</dbReference>
<dbReference type="PANTHER" id="PTHR43578:SF3">
    <property type="entry name" value="NADH-QUINONE OXIDOREDUCTASE SUBUNIT F"/>
    <property type="match status" value="1"/>
</dbReference>
<dbReference type="InterPro" id="IPR017900">
    <property type="entry name" value="4Fe4S_Fe_S_CS"/>
</dbReference>
<feature type="domain" description="4Fe-4S ferredoxin-type" evidence="6">
    <location>
        <begin position="564"/>
        <end position="594"/>
    </location>
</feature>
<reference evidence="7 8" key="1">
    <citation type="submission" date="2019-10" db="EMBL/GenBank/DDBJ databases">
        <title>Comparative genomics of sulfur disproportionating microorganisms.</title>
        <authorList>
            <person name="Ward L.M."/>
            <person name="Bertran E."/>
            <person name="Johnston D."/>
        </authorList>
    </citation>
    <scope>NUCLEOTIDE SEQUENCE [LARGE SCALE GENOMIC DNA]</scope>
    <source>
        <strain evidence="7 8">DSM 14055</strain>
    </source>
</reference>
<dbReference type="FunFam" id="1.20.1440.230:FF:000001">
    <property type="entry name" value="Mitochondrial NADH dehydrogenase flavoprotein 1"/>
    <property type="match status" value="1"/>
</dbReference>
<dbReference type="RefSeq" id="WP_423244369.1">
    <property type="nucleotide sequence ID" value="NZ_WHYR01000014.1"/>
</dbReference>
<dbReference type="GO" id="GO:0046872">
    <property type="term" value="F:metal ion binding"/>
    <property type="evidence" value="ECO:0007669"/>
    <property type="project" value="UniProtKB-KW"/>
</dbReference>
<evidence type="ECO:0000256" key="3">
    <source>
        <dbReference type="ARBA" id="ARBA00022723"/>
    </source>
</evidence>
<dbReference type="Gene3D" id="3.30.70.20">
    <property type="match status" value="1"/>
</dbReference>
<dbReference type="SUPFAM" id="SSF54862">
    <property type="entry name" value="4Fe-4S ferredoxins"/>
    <property type="match status" value="1"/>
</dbReference>
<dbReference type="Pfam" id="PF01512">
    <property type="entry name" value="Complex1_51K"/>
    <property type="match status" value="1"/>
</dbReference>
<keyword evidence="4" id="KW-0408">Iron</keyword>
<evidence type="ECO:0000256" key="1">
    <source>
        <dbReference type="ARBA" id="ARBA00007523"/>
    </source>
</evidence>
<gene>
    <name evidence="7" type="ORF">GFC01_06635</name>
</gene>
<dbReference type="InterPro" id="IPR037207">
    <property type="entry name" value="Nuop51_4Fe4S-bd_sf"/>
</dbReference>
<dbReference type="Pfam" id="PF10589">
    <property type="entry name" value="NADH_4Fe-4S"/>
    <property type="match status" value="1"/>
</dbReference>
<dbReference type="PROSITE" id="PS51379">
    <property type="entry name" value="4FE4S_FER_2"/>
    <property type="match status" value="2"/>
</dbReference>
<keyword evidence="8" id="KW-1185">Reference proteome</keyword>
<dbReference type="EMBL" id="WHYR01000014">
    <property type="protein sequence ID" value="MQL51947.1"/>
    <property type="molecule type" value="Genomic_DNA"/>
</dbReference>
<comment type="similarity">
    <text evidence="1">Belongs to the complex I 51 kDa subunit family.</text>
</comment>
<dbReference type="PROSITE" id="PS00198">
    <property type="entry name" value="4FE4S_FER_1"/>
    <property type="match status" value="1"/>
</dbReference>
<dbReference type="SUPFAM" id="SSF52833">
    <property type="entry name" value="Thioredoxin-like"/>
    <property type="match status" value="1"/>
</dbReference>
<dbReference type="Gene3D" id="3.40.30.10">
    <property type="entry name" value="Glutaredoxin"/>
    <property type="match status" value="1"/>
</dbReference>
<keyword evidence="2" id="KW-0004">4Fe-4S</keyword>
<dbReference type="AlphaFoldDB" id="A0A6N7IQZ9"/>
<evidence type="ECO:0000256" key="5">
    <source>
        <dbReference type="ARBA" id="ARBA00023014"/>
    </source>
</evidence>
<dbReference type="Pfam" id="PF13237">
    <property type="entry name" value="Fer4_10"/>
    <property type="match status" value="1"/>
</dbReference>
<organism evidence="7 8">
    <name type="scientific">Desulfofundulus thermobenzoicus</name>
    <dbReference type="NCBI Taxonomy" id="29376"/>
    <lineage>
        <taxon>Bacteria</taxon>
        <taxon>Bacillati</taxon>
        <taxon>Bacillota</taxon>
        <taxon>Clostridia</taxon>
        <taxon>Eubacteriales</taxon>
        <taxon>Peptococcaceae</taxon>
        <taxon>Desulfofundulus</taxon>
    </lineage>
</organism>
<dbReference type="PANTHER" id="PTHR43578">
    <property type="entry name" value="NADH-QUINONE OXIDOREDUCTASE SUBUNIT F"/>
    <property type="match status" value="1"/>
</dbReference>
<dbReference type="InterPro" id="IPR017896">
    <property type="entry name" value="4Fe4S_Fe-S-bd"/>
</dbReference>
<dbReference type="SUPFAM" id="SSF140490">
    <property type="entry name" value="Nqo1C-terminal domain-like"/>
    <property type="match status" value="1"/>
</dbReference>
<dbReference type="Gene3D" id="3.10.20.600">
    <property type="match status" value="1"/>
</dbReference>
<evidence type="ECO:0000313" key="8">
    <source>
        <dbReference type="Proteomes" id="UP000441717"/>
    </source>
</evidence>
<keyword evidence="5" id="KW-0411">Iron-sulfur</keyword>
<proteinExistence type="inferred from homology"/>
<dbReference type="InterPro" id="IPR037225">
    <property type="entry name" value="Nuo51_FMN-bd_sf"/>
</dbReference>
<dbReference type="Gene3D" id="3.40.50.11540">
    <property type="entry name" value="NADH-ubiquinone oxidoreductase 51kDa subunit"/>
    <property type="match status" value="1"/>
</dbReference>
<dbReference type="GO" id="GO:0051539">
    <property type="term" value="F:4 iron, 4 sulfur cluster binding"/>
    <property type="evidence" value="ECO:0007669"/>
    <property type="project" value="UniProtKB-KW"/>
</dbReference>
<comment type="caution">
    <text evidence="7">The sequence shown here is derived from an EMBL/GenBank/DDBJ whole genome shotgun (WGS) entry which is preliminary data.</text>
</comment>
<evidence type="ECO:0000256" key="2">
    <source>
        <dbReference type="ARBA" id="ARBA00022485"/>
    </source>
</evidence>
<dbReference type="Gene3D" id="1.20.1440.230">
    <property type="entry name" value="NADH-ubiquinone oxidoreductase 51kDa subunit, iron-sulphur binding domain"/>
    <property type="match status" value="1"/>
</dbReference>
<dbReference type="InterPro" id="IPR019575">
    <property type="entry name" value="Nuop51_4Fe4S-bd"/>
</dbReference>
<evidence type="ECO:0000259" key="6">
    <source>
        <dbReference type="PROSITE" id="PS51379"/>
    </source>
</evidence>
<keyword evidence="3" id="KW-0479">Metal-binding</keyword>
<dbReference type="SUPFAM" id="SSF142984">
    <property type="entry name" value="Nqo1 middle domain-like"/>
    <property type="match status" value="1"/>
</dbReference>